<dbReference type="OrthoDB" id="3628027at2"/>
<protein>
    <submittedName>
        <fullName evidence="1">Uncharacterized protein</fullName>
    </submittedName>
</protein>
<dbReference type="RefSeq" id="WP_143267138.1">
    <property type="nucleotide sequence ID" value="NZ_NMQT01000073.1"/>
</dbReference>
<accession>A0A229S4A1</accession>
<evidence type="ECO:0000313" key="1">
    <source>
        <dbReference type="EMBL" id="OXM53738.1"/>
    </source>
</evidence>
<comment type="caution">
    <text evidence="1">The sequence shown here is derived from an EMBL/GenBank/DDBJ whole genome shotgun (WGS) entry which is preliminary data.</text>
</comment>
<evidence type="ECO:0000313" key="2">
    <source>
        <dbReference type="Proteomes" id="UP000215223"/>
    </source>
</evidence>
<dbReference type="AlphaFoldDB" id="A0A229S4A1"/>
<organism evidence="1 2">
    <name type="scientific">Amycolatopsis thailandensis</name>
    <dbReference type="NCBI Taxonomy" id="589330"/>
    <lineage>
        <taxon>Bacteria</taxon>
        <taxon>Bacillati</taxon>
        <taxon>Actinomycetota</taxon>
        <taxon>Actinomycetes</taxon>
        <taxon>Pseudonocardiales</taxon>
        <taxon>Pseudonocardiaceae</taxon>
        <taxon>Amycolatopsis</taxon>
    </lineage>
</organism>
<name>A0A229S4A1_9PSEU</name>
<gene>
    <name evidence="1" type="ORF">CFP71_21235</name>
</gene>
<dbReference type="EMBL" id="NMQT01000073">
    <property type="protein sequence ID" value="OXM53738.1"/>
    <property type="molecule type" value="Genomic_DNA"/>
</dbReference>
<dbReference type="Proteomes" id="UP000215223">
    <property type="component" value="Unassembled WGS sequence"/>
</dbReference>
<sequence length="126" mass="14774">MPRAFYHFTCEHRARSIQRSRELRPNRHPLLGHWLVWLTDLPQPDRWGLGLTSNWLTCDRTAVRVSVQPTDDIVRWTAWALWHKVPPVMLDVLHEDARPEHWWVATVPLQVSDIAAATSRGLRRTS</sequence>
<proteinExistence type="predicted"/>
<keyword evidence="2" id="KW-1185">Reference proteome</keyword>
<reference evidence="1 2" key="1">
    <citation type="submission" date="2017-07" db="EMBL/GenBank/DDBJ databases">
        <title>Amycolatopsis thailandensis Genome sequencing and assembly.</title>
        <authorList>
            <person name="Kaur N."/>
            <person name="Mayilraj S."/>
        </authorList>
    </citation>
    <scope>NUCLEOTIDE SEQUENCE [LARGE SCALE GENOMIC DNA]</scope>
    <source>
        <strain evidence="1 2">JCM 16380</strain>
    </source>
</reference>